<dbReference type="AlphaFoldDB" id="A0A2N6CTM3"/>
<dbReference type="NCBIfam" id="TIGR02937">
    <property type="entry name" value="sigma70-ECF"/>
    <property type="match status" value="1"/>
</dbReference>
<proteinExistence type="inferred from homology"/>
<dbReference type="InterPro" id="IPR013325">
    <property type="entry name" value="RNA_pol_sigma_r2"/>
</dbReference>
<name>A0A2N6CTM3_9GAMM</name>
<dbReference type="InterPro" id="IPR014284">
    <property type="entry name" value="RNA_pol_sigma-70_dom"/>
</dbReference>
<dbReference type="InterPro" id="IPR039425">
    <property type="entry name" value="RNA_pol_sigma-70-like"/>
</dbReference>
<dbReference type="RefSeq" id="WP_273440100.1">
    <property type="nucleotide sequence ID" value="NZ_PKUN01000023.1"/>
</dbReference>
<reference evidence="7 8" key="1">
    <citation type="submission" date="2017-11" db="EMBL/GenBank/DDBJ databases">
        <title>Genome-resolved metagenomics identifies genetic mobility, metabolic interactions, and unexpected diversity in perchlorate-reducing communities.</title>
        <authorList>
            <person name="Barnum T.P."/>
            <person name="Figueroa I.A."/>
            <person name="Carlstrom C.I."/>
            <person name="Lucas L.N."/>
            <person name="Engelbrektson A.L."/>
            <person name="Coates J.D."/>
        </authorList>
    </citation>
    <scope>NUCLEOTIDE SEQUENCE [LARGE SCALE GENOMIC DNA]</scope>
    <source>
        <strain evidence="7">BM301</strain>
    </source>
</reference>
<keyword evidence="2" id="KW-0805">Transcription regulation</keyword>
<feature type="domain" description="RNA polymerase sigma factor 70 region 4 type 2" evidence="6">
    <location>
        <begin position="107"/>
        <end position="159"/>
    </location>
</feature>
<dbReference type="Pfam" id="PF04542">
    <property type="entry name" value="Sigma70_r2"/>
    <property type="match status" value="1"/>
</dbReference>
<dbReference type="Gene3D" id="1.10.1740.10">
    <property type="match status" value="1"/>
</dbReference>
<protein>
    <submittedName>
        <fullName evidence="7">RNA polymerase subunit sigma-24</fullName>
    </submittedName>
</protein>
<evidence type="ECO:0000313" key="7">
    <source>
        <dbReference type="EMBL" id="PLX60517.1"/>
    </source>
</evidence>
<dbReference type="InterPro" id="IPR013249">
    <property type="entry name" value="RNA_pol_sigma70_r4_t2"/>
</dbReference>
<evidence type="ECO:0000259" key="6">
    <source>
        <dbReference type="Pfam" id="PF08281"/>
    </source>
</evidence>
<dbReference type="CDD" id="cd06171">
    <property type="entry name" value="Sigma70_r4"/>
    <property type="match status" value="1"/>
</dbReference>
<dbReference type="InterPro" id="IPR007627">
    <property type="entry name" value="RNA_pol_sigma70_r2"/>
</dbReference>
<feature type="domain" description="RNA polymerase sigma-70 region 2" evidence="5">
    <location>
        <begin position="17"/>
        <end position="80"/>
    </location>
</feature>
<dbReference type="GO" id="GO:0003677">
    <property type="term" value="F:DNA binding"/>
    <property type="evidence" value="ECO:0007669"/>
    <property type="project" value="InterPro"/>
</dbReference>
<organism evidence="7 8">
    <name type="scientific">Sedimenticola selenatireducens</name>
    <dbReference type="NCBI Taxonomy" id="191960"/>
    <lineage>
        <taxon>Bacteria</taxon>
        <taxon>Pseudomonadati</taxon>
        <taxon>Pseudomonadota</taxon>
        <taxon>Gammaproteobacteria</taxon>
        <taxon>Chromatiales</taxon>
        <taxon>Sedimenticolaceae</taxon>
        <taxon>Sedimenticola</taxon>
    </lineage>
</organism>
<dbReference type="Gene3D" id="1.10.10.10">
    <property type="entry name" value="Winged helix-like DNA-binding domain superfamily/Winged helix DNA-binding domain"/>
    <property type="match status" value="1"/>
</dbReference>
<dbReference type="SUPFAM" id="SSF88659">
    <property type="entry name" value="Sigma3 and sigma4 domains of RNA polymerase sigma factors"/>
    <property type="match status" value="1"/>
</dbReference>
<dbReference type="EMBL" id="PKUN01000023">
    <property type="protein sequence ID" value="PLX60517.1"/>
    <property type="molecule type" value="Genomic_DNA"/>
</dbReference>
<dbReference type="PANTHER" id="PTHR43133">
    <property type="entry name" value="RNA POLYMERASE ECF-TYPE SIGMA FACTO"/>
    <property type="match status" value="1"/>
</dbReference>
<evidence type="ECO:0000259" key="5">
    <source>
        <dbReference type="Pfam" id="PF04542"/>
    </source>
</evidence>
<evidence type="ECO:0000256" key="2">
    <source>
        <dbReference type="ARBA" id="ARBA00023015"/>
    </source>
</evidence>
<dbReference type="Proteomes" id="UP000235015">
    <property type="component" value="Unassembled WGS sequence"/>
</dbReference>
<dbReference type="STRING" id="1111735.GCA_000428045_01443"/>
<keyword evidence="3" id="KW-0731">Sigma factor</keyword>
<comment type="similarity">
    <text evidence="1">Belongs to the sigma-70 factor family. ECF subfamily.</text>
</comment>
<dbReference type="GO" id="GO:0006352">
    <property type="term" value="P:DNA-templated transcription initiation"/>
    <property type="evidence" value="ECO:0007669"/>
    <property type="project" value="InterPro"/>
</dbReference>
<keyword evidence="4" id="KW-0804">Transcription</keyword>
<evidence type="ECO:0000256" key="3">
    <source>
        <dbReference type="ARBA" id="ARBA00023082"/>
    </source>
</evidence>
<dbReference type="InterPro" id="IPR036388">
    <property type="entry name" value="WH-like_DNA-bd_sf"/>
</dbReference>
<comment type="caution">
    <text evidence="7">The sequence shown here is derived from an EMBL/GenBank/DDBJ whole genome shotgun (WGS) entry which is preliminary data.</text>
</comment>
<evidence type="ECO:0000256" key="1">
    <source>
        <dbReference type="ARBA" id="ARBA00010641"/>
    </source>
</evidence>
<dbReference type="InterPro" id="IPR013324">
    <property type="entry name" value="RNA_pol_sigma_r3/r4-like"/>
</dbReference>
<dbReference type="PANTHER" id="PTHR43133:SF25">
    <property type="entry name" value="RNA POLYMERASE SIGMA FACTOR RFAY-RELATED"/>
    <property type="match status" value="1"/>
</dbReference>
<dbReference type="SUPFAM" id="SSF88946">
    <property type="entry name" value="Sigma2 domain of RNA polymerase sigma factors"/>
    <property type="match status" value="1"/>
</dbReference>
<sequence length="181" mass="20426">MFTTGRTASKNRQRLAALSPRLRRLALAWCGEQSLAEDLSQEALARALSRLDTLKDDKALEGWVFSILANCFRDHCRRHKPADQFEECIDQSLSSADEQLAQQQTTNQVRQAIGRLTPDQREVLMLVDLEACSYAEVADILDIPVGTVMSRLSRARRNLKQLITPAHGNKPGNRPFLERVK</sequence>
<accession>A0A2N6CTM3</accession>
<evidence type="ECO:0000313" key="8">
    <source>
        <dbReference type="Proteomes" id="UP000235015"/>
    </source>
</evidence>
<gene>
    <name evidence="7" type="ORF">C0630_13725</name>
</gene>
<dbReference type="Pfam" id="PF08281">
    <property type="entry name" value="Sigma70_r4_2"/>
    <property type="match status" value="1"/>
</dbReference>
<evidence type="ECO:0000256" key="4">
    <source>
        <dbReference type="ARBA" id="ARBA00023163"/>
    </source>
</evidence>
<dbReference type="GO" id="GO:0016987">
    <property type="term" value="F:sigma factor activity"/>
    <property type="evidence" value="ECO:0007669"/>
    <property type="project" value="UniProtKB-KW"/>
</dbReference>